<protein>
    <submittedName>
        <fullName evidence="1">Uncharacterized protein</fullName>
    </submittedName>
</protein>
<name>A0AAV4FFR8_9GAST</name>
<organism evidence="1 2">
    <name type="scientific">Elysia marginata</name>
    <dbReference type="NCBI Taxonomy" id="1093978"/>
    <lineage>
        <taxon>Eukaryota</taxon>
        <taxon>Metazoa</taxon>
        <taxon>Spiralia</taxon>
        <taxon>Lophotrochozoa</taxon>
        <taxon>Mollusca</taxon>
        <taxon>Gastropoda</taxon>
        <taxon>Heterobranchia</taxon>
        <taxon>Euthyneura</taxon>
        <taxon>Panpulmonata</taxon>
        <taxon>Sacoglossa</taxon>
        <taxon>Placobranchoidea</taxon>
        <taxon>Plakobranchidae</taxon>
        <taxon>Elysia</taxon>
    </lineage>
</organism>
<dbReference type="Proteomes" id="UP000762676">
    <property type="component" value="Unassembled WGS sequence"/>
</dbReference>
<keyword evidence="2" id="KW-1185">Reference proteome</keyword>
<dbReference type="EMBL" id="BMAT01004295">
    <property type="protein sequence ID" value="GFR71538.1"/>
    <property type="molecule type" value="Genomic_DNA"/>
</dbReference>
<evidence type="ECO:0000313" key="1">
    <source>
        <dbReference type="EMBL" id="GFR71538.1"/>
    </source>
</evidence>
<comment type="caution">
    <text evidence="1">The sequence shown here is derived from an EMBL/GenBank/DDBJ whole genome shotgun (WGS) entry which is preliminary data.</text>
</comment>
<reference evidence="1 2" key="1">
    <citation type="journal article" date="2021" name="Elife">
        <title>Chloroplast acquisition without the gene transfer in kleptoplastic sea slugs, Plakobranchus ocellatus.</title>
        <authorList>
            <person name="Maeda T."/>
            <person name="Takahashi S."/>
            <person name="Yoshida T."/>
            <person name="Shimamura S."/>
            <person name="Takaki Y."/>
            <person name="Nagai Y."/>
            <person name="Toyoda A."/>
            <person name="Suzuki Y."/>
            <person name="Arimoto A."/>
            <person name="Ishii H."/>
            <person name="Satoh N."/>
            <person name="Nishiyama T."/>
            <person name="Hasebe M."/>
            <person name="Maruyama T."/>
            <person name="Minagawa J."/>
            <person name="Obokata J."/>
            <person name="Shigenobu S."/>
        </authorList>
    </citation>
    <scope>NUCLEOTIDE SEQUENCE [LARGE SCALE GENOMIC DNA]</scope>
</reference>
<gene>
    <name evidence="1" type="ORF">ElyMa_002096400</name>
</gene>
<proteinExistence type="predicted"/>
<dbReference type="AlphaFoldDB" id="A0AAV4FFR8"/>
<sequence>MKTLGWWQVISDTASLLEGRCEIRFFGHQTVSNFAVNEEEDILPTKETVTVKADDFGEKSLDIPTRLEYTVVEEKDFLVSNYLSELVLKRWRNEAQRCPSEEHSLAARWCLSGSKSSEHYETCFSWRKRPANVEKRCDECLISSYKSSASSPFGVYGRSWYGFSRPIYALYIVALLIKIRHTFV</sequence>
<accession>A0AAV4FFR8</accession>
<evidence type="ECO:0000313" key="2">
    <source>
        <dbReference type="Proteomes" id="UP000762676"/>
    </source>
</evidence>